<keyword evidence="3" id="KW-1185">Reference proteome</keyword>
<dbReference type="EMBL" id="KN573500">
    <property type="protein sequence ID" value="KHJ83425.1"/>
    <property type="molecule type" value="Genomic_DNA"/>
</dbReference>
<protein>
    <submittedName>
        <fullName evidence="2">Uncharacterized protein</fullName>
    </submittedName>
</protein>
<accession>A0A0B1SJL5</accession>
<organism evidence="2 3">
    <name type="scientific">Oesophagostomum dentatum</name>
    <name type="common">Nodular worm</name>
    <dbReference type="NCBI Taxonomy" id="61180"/>
    <lineage>
        <taxon>Eukaryota</taxon>
        <taxon>Metazoa</taxon>
        <taxon>Ecdysozoa</taxon>
        <taxon>Nematoda</taxon>
        <taxon>Chromadorea</taxon>
        <taxon>Rhabditida</taxon>
        <taxon>Rhabditina</taxon>
        <taxon>Rhabditomorpha</taxon>
        <taxon>Strongyloidea</taxon>
        <taxon>Strongylidae</taxon>
        <taxon>Oesophagostomum</taxon>
    </lineage>
</organism>
<evidence type="ECO:0000313" key="2">
    <source>
        <dbReference type="EMBL" id="KHJ83425.1"/>
    </source>
</evidence>
<sequence>MSHRVRTAKVYVKEDLLQAKKHHLIHRGLTEEQFLEELQLLSALFCCAPLQSFFYTAKSPLQRVSGNHHTSSTQSPKRWLLLQRW</sequence>
<evidence type="ECO:0000256" key="1">
    <source>
        <dbReference type="SAM" id="MobiDB-lite"/>
    </source>
</evidence>
<feature type="compositionally biased region" description="Polar residues" evidence="1">
    <location>
        <begin position="65"/>
        <end position="76"/>
    </location>
</feature>
<evidence type="ECO:0000313" key="3">
    <source>
        <dbReference type="Proteomes" id="UP000053660"/>
    </source>
</evidence>
<gene>
    <name evidence="2" type="ORF">OESDEN_16878</name>
</gene>
<dbReference type="AlphaFoldDB" id="A0A0B1SJL5"/>
<feature type="region of interest" description="Disordered" evidence="1">
    <location>
        <begin position="65"/>
        <end position="85"/>
    </location>
</feature>
<reference evidence="2 3" key="1">
    <citation type="submission" date="2014-03" db="EMBL/GenBank/DDBJ databases">
        <title>Draft genome of the hookworm Oesophagostomum dentatum.</title>
        <authorList>
            <person name="Mitreva M."/>
        </authorList>
    </citation>
    <scope>NUCLEOTIDE SEQUENCE [LARGE SCALE GENOMIC DNA]</scope>
    <source>
        <strain evidence="2 3">OD-Hann</strain>
    </source>
</reference>
<proteinExistence type="predicted"/>
<dbReference type="Proteomes" id="UP000053660">
    <property type="component" value="Unassembled WGS sequence"/>
</dbReference>
<name>A0A0B1SJL5_OESDE</name>